<keyword evidence="3 5" id="KW-0347">Helicase</keyword>
<evidence type="ECO:0000256" key="4">
    <source>
        <dbReference type="ARBA" id="ARBA00022840"/>
    </source>
</evidence>
<accession>A0A154BQF2</accession>
<evidence type="ECO:0000256" key="2">
    <source>
        <dbReference type="ARBA" id="ARBA00022801"/>
    </source>
</evidence>
<dbReference type="AlphaFoldDB" id="A0A154BQF2"/>
<dbReference type="PANTHER" id="PTHR11070">
    <property type="entry name" value="UVRD / RECB / PCRA DNA HELICASE FAMILY MEMBER"/>
    <property type="match status" value="1"/>
</dbReference>
<dbReference type="EMBL" id="LSGP01000017">
    <property type="protein sequence ID" value="KYZ76166.1"/>
    <property type="molecule type" value="Genomic_DNA"/>
</dbReference>
<dbReference type="InterPro" id="IPR027417">
    <property type="entry name" value="P-loop_NTPase"/>
</dbReference>
<dbReference type="Proteomes" id="UP000076268">
    <property type="component" value="Unassembled WGS sequence"/>
</dbReference>
<dbReference type="GO" id="GO:0005524">
    <property type="term" value="F:ATP binding"/>
    <property type="evidence" value="ECO:0007669"/>
    <property type="project" value="UniProtKB-UniRule"/>
</dbReference>
<dbReference type="RefSeq" id="WP_066241133.1">
    <property type="nucleotide sequence ID" value="NZ_LSGP01000017.1"/>
</dbReference>
<evidence type="ECO:0000256" key="5">
    <source>
        <dbReference type="PROSITE-ProRule" id="PRU00560"/>
    </source>
</evidence>
<dbReference type="GO" id="GO:0000725">
    <property type="term" value="P:recombinational repair"/>
    <property type="evidence" value="ECO:0007669"/>
    <property type="project" value="TreeGrafter"/>
</dbReference>
<evidence type="ECO:0000256" key="1">
    <source>
        <dbReference type="ARBA" id="ARBA00022741"/>
    </source>
</evidence>
<dbReference type="SUPFAM" id="SSF52540">
    <property type="entry name" value="P-loop containing nucleoside triphosphate hydrolases"/>
    <property type="match status" value="1"/>
</dbReference>
<dbReference type="STRING" id="1794912.AXX12_06905"/>
<dbReference type="InterPro" id="IPR014016">
    <property type="entry name" value="UvrD-like_ATP-bd"/>
</dbReference>
<evidence type="ECO:0000313" key="7">
    <source>
        <dbReference type="EMBL" id="KYZ76166.1"/>
    </source>
</evidence>
<dbReference type="Pfam" id="PF13538">
    <property type="entry name" value="UvrD_C_2"/>
    <property type="match status" value="1"/>
</dbReference>
<feature type="domain" description="UvrD-like helicase ATP-binding" evidence="6">
    <location>
        <begin position="200"/>
        <end position="585"/>
    </location>
</feature>
<evidence type="ECO:0000256" key="3">
    <source>
        <dbReference type="ARBA" id="ARBA00022806"/>
    </source>
</evidence>
<organism evidence="7 8">
    <name type="scientific">Anaerosporomusa subterranea</name>
    <dbReference type="NCBI Taxonomy" id="1794912"/>
    <lineage>
        <taxon>Bacteria</taxon>
        <taxon>Bacillati</taxon>
        <taxon>Bacillota</taxon>
        <taxon>Negativicutes</taxon>
        <taxon>Acetonemataceae</taxon>
        <taxon>Anaerosporomusa</taxon>
    </lineage>
</organism>
<feature type="binding site" evidence="5">
    <location>
        <begin position="221"/>
        <end position="228"/>
    </location>
    <ligand>
        <name>ATP</name>
        <dbReference type="ChEBI" id="CHEBI:30616"/>
    </ligand>
</feature>
<dbReference type="GO" id="GO:0043138">
    <property type="term" value="F:3'-5' DNA helicase activity"/>
    <property type="evidence" value="ECO:0007669"/>
    <property type="project" value="TreeGrafter"/>
</dbReference>
<dbReference type="GO" id="GO:0003677">
    <property type="term" value="F:DNA binding"/>
    <property type="evidence" value="ECO:0007669"/>
    <property type="project" value="InterPro"/>
</dbReference>
<keyword evidence="2 5" id="KW-0378">Hydrolase</keyword>
<keyword evidence="4 5" id="KW-0067">ATP-binding</keyword>
<evidence type="ECO:0000259" key="6">
    <source>
        <dbReference type="PROSITE" id="PS51198"/>
    </source>
</evidence>
<dbReference type="GO" id="GO:0016787">
    <property type="term" value="F:hydrolase activity"/>
    <property type="evidence" value="ECO:0007669"/>
    <property type="project" value="UniProtKB-UniRule"/>
</dbReference>
<evidence type="ECO:0000313" key="8">
    <source>
        <dbReference type="Proteomes" id="UP000076268"/>
    </source>
</evidence>
<gene>
    <name evidence="7" type="ORF">AXX12_06905</name>
</gene>
<reference evidence="7 8" key="1">
    <citation type="submission" date="2016-02" db="EMBL/GenBank/DDBJ databases">
        <title>Anaerosporomusa subterraneum gen. nov., sp. nov., a spore-forming obligate anaerobe isolated from saprolite.</title>
        <authorList>
            <person name="Choi J.K."/>
            <person name="Shah M."/>
            <person name="Yee N."/>
        </authorList>
    </citation>
    <scope>NUCLEOTIDE SEQUENCE [LARGE SCALE GENOMIC DNA]</scope>
    <source>
        <strain evidence="7 8">RU4</strain>
    </source>
</reference>
<keyword evidence="1 5" id="KW-0547">Nucleotide-binding</keyword>
<proteinExistence type="predicted"/>
<sequence>MNEQERSEELDQLSTVLRHVNKQLTSVTGTCTESQTELRDTLESYWENTGRNSADTAQYIEAIDRQKSLVALTEARRRQLIRMADSPYFGRLDFTENDTIEAEQFYIGITTLTDEVNGRLLVYDWRTPVAGMFYDFERGKAWYLCPAGKIEGIITRKRQYKISNGNMIYCFDADIKIDDELLQEVLSKNVDEQMHTIVTSIQREQNQIIRSQDQPVMFVQGPAGSGKTSIALHRIAFLLYRDRETLTAKNVLILSPNHLFSEYIASVLPEIGEENVLRLTFHDCVNPPNNVSAIEIESRTDHLEALFSQQNTAAFEIRTAGIRYKSSAAFTQIMERYVEHIERQYVADFPAIKHEGHILFSRQDWQTYYLDNFSLWAPARRLTKIHELIQRRLKPLVRKLREQKIAEIAKTGEEVNERTLTALARLSVSRMLEPLYRQIERLTALSPTLLYQRLFADEALFRSLSARTAIPTDWQNIKKRTLACLRDGRIPYEDSAPYLYLKGMLEGFAVKSEIKHLIIDEAQDYTTLQYQIMARLFPNCSWTVLGDPAQTVHPYLQTADFETAASIIGKDNPVFFRLQRSYRSTRQIQAFCQALLPPEARTESVRRDGPLPQLIRINRPGEYYTALLQAIQELQAEGQQFIAIICKTAHASRTLFEALRNQTRLSLITSEEDEFALGTVVIPAYLAKGLEFDAVLVSDVDNVDYGREADRQLLYTICTRALHHLRLYHSGTVSPLISRIDPELYCSQE</sequence>
<dbReference type="Pfam" id="PF00580">
    <property type="entry name" value="UvrD-helicase"/>
    <property type="match status" value="1"/>
</dbReference>
<dbReference type="InterPro" id="IPR027785">
    <property type="entry name" value="UvrD-like_helicase_C"/>
</dbReference>
<protein>
    <recommendedName>
        <fullName evidence="6">UvrD-like helicase ATP-binding domain-containing protein</fullName>
    </recommendedName>
</protein>
<dbReference type="InterPro" id="IPR000212">
    <property type="entry name" value="DNA_helicase_UvrD/REP"/>
</dbReference>
<keyword evidence="8" id="KW-1185">Reference proteome</keyword>
<dbReference type="PANTHER" id="PTHR11070:SF17">
    <property type="entry name" value="DNA HELICASE IV"/>
    <property type="match status" value="1"/>
</dbReference>
<comment type="caution">
    <text evidence="7">The sequence shown here is derived from an EMBL/GenBank/DDBJ whole genome shotgun (WGS) entry which is preliminary data.</text>
</comment>
<name>A0A154BQF2_ANASB</name>
<dbReference type="GO" id="GO:0005829">
    <property type="term" value="C:cytosol"/>
    <property type="evidence" value="ECO:0007669"/>
    <property type="project" value="TreeGrafter"/>
</dbReference>
<dbReference type="Gene3D" id="3.40.50.300">
    <property type="entry name" value="P-loop containing nucleotide triphosphate hydrolases"/>
    <property type="match status" value="2"/>
</dbReference>
<dbReference type="OrthoDB" id="9787585at2"/>
<dbReference type="PROSITE" id="PS51198">
    <property type="entry name" value="UVRD_HELICASE_ATP_BIND"/>
    <property type="match status" value="1"/>
</dbReference>